<keyword evidence="3" id="KW-0560">Oxidoreductase</keyword>
<name>A0A918TGR5_9BACT</name>
<evidence type="ECO:0000256" key="3">
    <source>
        <dbReference type="ARBA" id="ARBA00023002"/>
    </source>
</evidence>
<comment type="caution">
    <text evidence="5">The sequence shown here is derived from an EMBL/GenBank/DDBJ whole genome shotgun (WGS) entry which is preliminary data.</text>
</comment>
<dbReference type="PROSITE" id="PS51318">
    <property type="entry name" value="TAT"/>
    <property type="match status" value="1"/>
</dbReference>
<dbReference type="CDD" id="cd03459">
    <property type="entry name" value="3_4-PCD"/>
    <property type="match status" value="1"/>
</dbReference>
<evidence type="ECO:0000313" key="6">
    <source>
        <dbReference type="Proteomes" id="UP000644507"/>
    </source>
</evidence>
<evidence type="ECO:0000256" key="2">
    <source>
        <dbReference type="ARBA" id="ARBA00022964"/>
    </source>
</evidence>
<evidence type="ECO:0000313" key="5">
    <source>
        <dbReference type="EMBL" id="GHC46093.1"/>
    </source>
</evidence>
<dbReference type="InterPro" id="IPR050770">
    <property type="entry name" value="Intradiol_RC_Dioxygenase"/>
</dbReference>
<dbReference type="InterPro" id="IPR015889">
    <property type="entry name" value="Intradiol_dOase_core"/>
</dbReference>
<proteinExistence type="inferred from homology"/>
<dbReference type="AlphaFoldDB" id="A0A918TGR5"/>
<reference evidence="5" key="1">
    <citation type="journal article" date="2014" name="Int. J. Syst. Evol. Microbiol.">
        <title>Complete genome sequence of Corynebacterium casei LMG S-19264T (=DSM 44701T), isolated from a smear-ripened cheese.</title>
        <authorList>
            <consortium name="US DOE Joint Genome Institute (JGI-PGF)"/>
            <person name="Walter F."/>
            <person name="Albersmeier A."/>
            <person name="Kalinowski J."/>
            <person name="Ruckert C."/>
        </authorList>
    </citation>
    <scope>NUCLEOTIDE SEQUENCE</scope>
    <source>
        <strain evidence="5">KCTC 12988</strain>
    </source>
</reference>
<evidence type="ECO:0000259" key="4">
    <source>
        <dbReference type="PROSITE" id="PS00083"/>
    </source>
</evidence>
<dbReference type="SUPFAM" id="SSF49482">
    <property type="entry name" value="Aromatic compound dioxygenase"/>
    <property type="match status" value="1"/>
</dbReference>
<dbReference type="Proteomes" id="UP000644507">
    <property type="component" value="Unassembled WGS sequence"/>
</dbReference>
<keyword evidence="6" id="KW-1185">Reference proteome</keyword>
<gene>
    <name evidence="5" type="primary">pcxB</name>
    <name evidence="5" type="ORF">GCM10007100_09500</name>
</gene>
<dbReference type="Pfam" id="PF00775">
    <property type="entry name" value="Dioxygenase_C"/>
    <property type="match status" value="1"/>
</dbReference>
<protein>
    <submittedName>
        <fullName evidence="5">Protocatechuate 3,4-dioxygenase subunit beta</fullName>
    </submittedName>
</protein>
<dbReference type="GO" id="GO:0018578">
    <property type="term" value="F:protocatechuate 3,4-dioxygenase activity"/>
    <property type="evidence" value="ECO:0007669"/>
    <property type="project" value="InterPro"/>
</dbReference>
<dbReference type="InterPro" id="IPR000627">
    <property type="entry name" value="Intradiol_dOase_C"/>
</dbReference>
<dbReference type="Gene3D" id="2.60.130.10">
    <property type="entry name" value="Aromatic compound dioxygenase"/>
    <property type="match status" value="1"/>
</dbReference>
<dbReference type="InterPro" id="IPR006311">
    <property type="entry name" value="TAT_signal"/>
</dbReference>
<dbReference type="EMBL" id="BMXI01000003">
    <property type="protein sequence ID" value="GHC46093.1"/>
    <property type="molecule type" value="Genomic_DNA"/>
</dbReference>
<evidence type="ECO:0000256" key="1">
    <source>
        <dbReference type="ARBA" id="ARBA00007825"/>
    </source>
</evidence>
<dbReference type="PANTHER" id="PTHR33711">
    <property type="entry name" value="DIOXYGENASE, PUTATIVE (AFU_ORTHOLOGUE AFUA_2G02910)-RELATED"/>
    <property type="match status" value="1"/>
</dbReference>
<dbReference type="InterPro" id="IPR039387">
    <property type="entry name" value="3_4-PCD"/>
</dbReference>
<organism evidence="5 6">
    <name type="scientific">Roseibacillus persicicus</name>
    <dbReference type="NCBI Taxonomy" id="454148"/>
    <lineage>
        <taxon>Bacteria</taxon>
        <taxon>Pseudomonadati</taxon>
        <taxon>Verrucomicrobiota</taxon>
        <taxon>Verrucomicrobiia</taxon>
        <taxon>Verrucomicrobiales</taxon>
        <taxon>Verrucomicrobiaceae</taxon>
        <taxon>Roseibacillus</taxon>
    </lineage>
</organism>
<dbReference type="PROSITE" id="PS00083">
    <property type="entry name" value="INTRADIOL_DIOXYGENAS"/>
    <property type="match status" value="1"/>
</dbReference>
<dbReference type="RefSeq" id="WP_189567820.1">
    <property type="nucleotide sequence ID" value="NZ_BMXI01000003.1"/>
</dbReference>
<keyword evidence="2" id="KW-0223">Dioxygenase</keyword>
<feature type="domain" description="Intradiol ring-cleavage dioxygenases" evidence="4">
    <location>
        <begin position="79"/>
        <end position="107"/>
    </location>
</feature>
<dbReference type="PANTHER" id="PTHR33711:SF9">
    <property type="entry name" value="PROTOCATECHUATE 3,4-DIOXYGENASE ALPHA CHAIN"/>
    <property type="match status" value="1"/>
</dbReference>
<sequence length="222" mass="24499">MKAPSNCTISSWDRRRFLTGIGLGASAFLTPGAFAEALQLTPRQTEGPFFPDKLPLDTDNDLIIINDSLTPAVGQVTHLSGVVCDVKGNPVRNALVEIWQVDGNGVYLHSQAPKENQDKQFQGYGRFLTDSQGRYYFRTVKPVPYPGRTPHIHVAVSQKGKRVLTSQAYIMGEKQNEKDGIYRRLGEAGQKLVTVDFQALPKSETNELVAQWDLVVGLTPEG</sequence>
<comment type="similarity">
    <text evidence="1">Belongs to the intradiol ring-cleavage dioxygenase family.</text>
</comment>
<dbReference type="GO" id="GO:0008199">
    <property type="term" value="F:ferric iron binding"/>
    <property type="evidence" value="ECO:0007669"/>
    <property type="project" value="InterPro"/>
</dbReference>
<reference evidence="5" key="2">
    <citation type="submission" date="2020-09" db="EMBL/GenBank/DDBJ databases">
        <authorList>
            <person name="Sun Q."/>
            <person name="Kim S."/>
        </authorList>
    </citation>
    <scope>NUCLEOTIDE SEQUENCE</scope>
    <source>
        <strain evidence="5">KCTC 12988</strain>
    </source>
</reference>
<accession>A0A918TGR5</accession>